<accession>A0A644YAJ6</accession>
<name>A0A644YAJ6_9ZZZZ</name>
<dbReference type="Gene3D" id="2.60.40.10">
    <property type="entry name" value="Immunoglobulins"/>
    <property type="match status" value="2"/>
</dbReference>
<dbReference type="InterPro" id="IPR010262">
    <property type="entry name" value="Arylsulfotransferase_bact"/>
</dbReference>
<evidence type="ECO:0000313" key="2">
    <source>
        <dbReference type="EMBL" id="MPM25339.1"/>
    </source>
</evidence>
<comment type="caution">
    <text evidence="2">The sequence shown here is derived from an EMBL/GenBank/DDBJ whole genome shotgun (WGS) entry which is preliminary data.</text>
</comment>
<dbReference type="AlphaFoldDB" id="A0A644YAJ6"/>
<reference evidence="2" key="1">
    <citation type="submission" date="2019-08" db="EMBL/GenBank/DDBJ databases">
        <authorList>
            <person name="Kucharzyk K."/>
            <person name="Murdoch R.W."/>
            <person name="Higgins S."/>
            <person name="Loffler F."/>
        </authorList>
    </citation>
    <scope>NUCLEOTIDE SEQUENCE</scope>
</reference>
<dbReference type="NCBIfam" id="TIGR04183">
    <property type="entry name" value="Por_Secre_tail"/>
    <property type="match status" value="1"/>
</dbReference>
<dbReference type="EMBL" id="VSSQ01004474">
    <property type="protein sequence ID" value="MPM25339.1"/>
    <property type="molecule type" value="Genomic_DNA"/>
</dbReference>
<organism evidence="2">
    <name type="scientific">bioreactor metagenome</name>
    <dbReference type="NCBI Taxonomy" id="1076179"/>
    <lineage>
        <taxon>unclassified sequences</taxon>
        <taxon>metagenomes</taxon>
        <taxon>ecological metagenomes</taxon>
    </lineage>
</organism>
<evidence type="ECO:0000259" key="1">
    <source>
        <dbReference type="Pfam" id="PF18962"/>
    </source>
</evidence>
<gene>
    <name evidence="2" type="ORF">SDC9_71830</name>
</gene>
<proteinExistence type="predicted"/>
<dbReference type="InterPro" id="IPR013783">
    <property type="entry name" value="Ig-like_fold"/>
</dbReference>
<protein>
    <recommendedName>
        <fullName evidence="1">Secretion system C-terminal sorting domain-containing protein</fullName>
    </recommendedName>
</protein>
<dbReference type="Pfam" id="PF05935">
    <property type="entry name" value="Arylsulfotrans"/>
    <property type="match status" value="1"/>
</dbReference>
<sequence>MKPEKHPTMKKILLSLCLMTAFATVNAQQWGLYTFYATKNGTQAFLIDTNNTNYHTWNFTSTKKTVYSTYLTKGDTVVRTYKPTGNTWNTGPCHGAVQKVTWDGTVVWDFVYYANNDYCPHHDICPMPNGNVLLICYDYRSATEATQAGSSSSSVFYSEKIIEVKPTGPTTGTIVWEWYLWDHMCQSYNSSKDNYVTNTADHPELMNINYNGSGMLPDRYHMNGIDYNEELDQIVVSMHFMNSVFVIDHSTTTAEAAGHTGGNSGKGGDFLYRWGNPASYGATGTTVFSTIHDAHWIPSDNPNYPDYLCGYNNQGGTAGKTAVTIWNPPYSGNSYNFSAGTVDPSTYAYQYTASFTATNEGNSQQLPNGNMIVNDPFGSIYEINSAGTTLWTKSSANSSHAYRFDKCYVRGPVASISSTAAACGGESIDLNGVATSVTETSPSYTWSWSSSPAGFTSSSQNNTVTPSSTTTYYLTVTNSALGCSDTASFTVSVYPAPTTPVISDNSGTLSSTAAATYQWYIDGTIISGATSQTYTPAQSGTYTVVTTDANGCDATSDPFVIEGIEENDFSTLNILPNPTNGMLLLSGSAISEENYSVSVTDVSGKEMMTYQNENSIDLSGLSDGMYFITVRNTADNRIFVGKIILNK</sequence>
<feature type="domain" description="Secretion system C-terminal sorting" evidence="1">
    <location>
        <begin position="574"/>
        <end position="637"/>
    </location>
</feature>
<dbReference type="GO" id="GO:0004062">
    <property type="term" value="F:aryl sulfotransferase activity"/>
    <property type="evidence" value="ECO:0007669"/>
    <property type="project" value="InterPro"/>
</dbReference>
<dbReference type="Pfam" id="PF18962">
    <property type="entry name" value="Por_Secre_tail"/>
    <property type="match status" value="1"/>
</dbReference>
<dbReference type="InterPro" id="IPR026444">
    <property type="entry name" value="Secre_tail"/>
</dbReference>